<evidence type="ECO:0000313" key="1">
    <source>
        <dbReference type="EMBL" id="MEQ2302397.1"/>
    </source>
</evidence>
<accession>A0ABV0Z860</accession>
<dbReference type="Proteomes" id="UP001469553">
    <property type="component" value="Unassembled WGS sequence"/>
</dbReference>
<protein>
    <submittedName>
        <fullName evidence="1">Uncharacterized protein</fullName>
    </submittedName>
</protein>
<dbReference type="EMBL" id="JAHRIP010056743">
    <property type="protein sequence ID" value="MEQ2302397.1"/>
    <property type="molecule type" value="Genomic_DNA"/>
</dbReference>
<sequence length="121" mass="13660">MSPTCIPTFKKTLHTICQFRHKESQTAAIRTTGARLARFLCVSLMSTIKSTRHQYFSAGTRKASTSPFYELHRGVLFCKAVTLIKCDFRKVKNQKPGVLVNYTFRDGLPSTTLALVYLVVL</sequence>
<comment type="caution">
    <text evidence="1">The sequence shown here is derived from an EMBL/GenBank/DDBJ whole genome shotgun (WGS) entry which is preliminary data.</text>
</comment>
<gene>
    <name evidence="1" type="ORF">AMECASPLE_006496</name>
</gene>
<reference evidence="1 2" key="1">
    <citation type="submission" date="2021-06" db="EMBL/GenBank/DDBJ databases">
        <authorList>
            <person name="Palmer J.M."/>
        </authorList>
    </citation>
    <scope>NUCLEOTIDE SEQUENCE [LARGE SCALE GENOMIC DNA]</scope>
    <source>
        <strain evidence="1 2">AS_MEX2019</strain>
        <tissue evidence="1">Muscle</tissue>
    </source>
</reference>
<proteinExistence type="predicted"/>
<organism evidence="1 2">
    <name type="scientific">Ameca splendens</name>
    <dbReference type="NCBI Taxonomy" id="208324"/>
    <lineage>
        <taxon>Eukaryota</taxon>
        <taxon>Metazoa</taxon>
        <taxon>Chordata</taxon>
        <taxon>Craniata</taxon>
        <taxon>Vertebrata</taxon>
        <taxon>Euteleostomi</taxon>
        <taxon>Actinopterygii</taxon>
        <taxon>Neopterygii</taxon>
        <taxon>Teleostei</taxon>
        <taxon>Neoteleostei</taxon>
        <taxon>Acanthomorphata</taxon>
        <taxon>Ovalentaria</taxon>
        <taxon>Atherinomorphae</taxon>
        <taxon>Cyprinodontiformes</taxon>
        <taxon>Goodeidae</taxon>
        <taxon>Ameca</taxon>
    </lineage>
</organism>
<evidence type="ECO:0000313" key="2">
    <source>
        <dbReference type="Proteomes" id="UP001469553"/>
    </source>
</evidence>
<keyword evidence="2" id="KW-1185">Reference proteome</keyword>
<name>A0ABV0Z860_9TELE</name>